<dbReference type="Proteomes" id="UP000182345">
    <property type="component" value="Unassembled WGS sequence"/>
</dbReference>
<sequence length="265" mass="30421">MDELNDPPEGMMDDPNESELRKKSEKIWQVAEPVITEWKNRLTDYEVKHRMQISKSLEGIAVFFGKVAPEKSNVDLHFMAQKDTSKGGPASGLVDKMLLPGGDTDVFYWLGEATRLPNDGQKEFEEEERRVITKIIHEEIHHEFQGNNPVFLDVLNKAGGDEKIIIMRTALMKNQLGYLEPEVELTAIYLDQYANSRLQEDIPEESVPIHATIVFRVDEKRFHEITKAVMEESGSEKWKNGGPYKKLTDGWREIYDEETEASKPV</sequence>
<feature type="compositionally biased region" description="Acidic residues" evidence="1">
    <location>
        <begin position="1"/>
        <end position="17"/>
    </location>
</feature>
<dbReference type="AlphaFoldDB" id="A0A1J4S2J4"/>
<evidence type="ECO:0000313" key="3">
    <source>
        <dbReference type="Proteomes" id="UP000182345"/>
    </source>
</evidence>
<feature type="region of interest" description="Disordered" evidence="1">
    <location>
        <begin position="1"/>
        <end position="24"/>
    </location>
</feature>
<comment type="caution">
    <text evidence="2">The sequence shown here is derived from an EMBL/GenBank/DDBJ whole genome shotgun (WGS) entry which is preliminary data.</text>
</comment>
<name>A0A1J4S2J4_9BACT</name>
<reference evidence="2 3" key="1">
    <citation type="journal article" date="2016" name="Environ. Microbiol.">
        <title>Genomic resolution of a cold subsurface aquifer community provides metabolic insights for novel microbes adapted to high CO concentrations.</title>
        <authorList>
            <person name="Probst A.J."/>
            <person name="Castelle C.J."/>
            <person name="Singh A."/>
            <person name="Brown C.T."/>
            <person name="Anantharaman K."/>
            <person name="Sharon I."/>
            <person name="Hug L.A."/>
            <person name="Burstein D."/>
            <person name="Emerson J.B."/>
            <person name="Thomas B.C."/>
            <person name="Banfield J.F."/>
        </authorList>
    </citation>
    <scope>NUCLEOTIDE SEQUENCE [LARGE SCALE GENOMIC DNA]</scope>
    <source>
        <strain evidence="2">CG1_02_44_10</strain>
    </source>
</reference>
<protein>
    <submittedName>
        <fullName evidence="2">Uncharacterized protein</fullName>
    </submittedName>
</protein>
<dbReference type="EMBL" id="MNUK01000014">
    <property type="protein sequence ID" value="OIN92398.1"/>
    <property type="molecule type" value="Genomic_DNA"/>
</dbReference>
<proteinExistence type="predicted"/>
<evidence type="ECO:0000313" key="2">
    <source>
        <dbReference type="EMBL" id="OIN92398.1"/>
    </source>
</evidence>
<gene>
    <name evidence="2" type="ORF">AUJ42_00420</name>
</gene>
<accession>A0A1J4S2J4</accession>
<evidence type="ECO:0000256" key="1">
    <source>
        <dbReference type="SAM" id="MobiDB-lite"/>
    </source>
</evidence>
<organism evidence="2 3">
    <name type="scientific">Candidatus Collierbacteria bacterium CG1_02_44_10</name>
    <dbReference type="NCBI Taxonomy" id="1805087"/>
    <lineage>
        <taxon>Bacteria</taxon>
        <taxon>Candidatus Collieribacteriota</taxon>
    </lineage>
</organism>